<dbReference type="InterPro" id="IPR014833">
    <property type="entry name" value="TnsA_N"/>
</dbReference>
<evidence type="ECO:0000313" key="3">
    <source>
        <dbReference type="EMBL" id="ACD29665.1"/>
    </source>
</evidence>
<dbReference type="AlphaFoldDB" id="B2UJB4"/>
<dbReference type="InterPro" id="IPR012337">
    <property type="entry name" value="RNaseH-like_sf"/>
</dbReference>
<dbReference type="Pfam" id="PF00665">
    <property type="entry name" value="rve"/>
    <property type="match status" value="1"/>
</dbReference>
<evidence type="ECO:0000256" key="1">
    <source>
        <dbReference type="SAM" id="MobiDB-lite"/>
    </source>
</evidence>
<dbReference type="PATRIC" id="fig|402626.5.peg.830"/>
<name>B2UJB4_RALPJ</name>
<dbReference type="Pfam" id="PF09299">
    <property type="entry name" value="Mu-transpos_C"/>
    <property type="match status" value="1"/>
</dbReference>
<gene>
    <name evidence="3" type="ordered locus">Rpic_4577</name>
</gene>
<dbReference type="PROSITE" id="PS50994">
    <property type="entry name" value="INTEGRASE"/>
    <property type="match status" value="1"/>
</dbReference>
<organism evidence="3">
    <name type="scientific">Ralstonia pickettii (strain 12J)</name>
    <dbReference type="NCBI Taxonomy" id="402626"/>
    <lineage>
        <taxon>Bacteria</taxon>
        <taxon>Pseudomonadati</taxon>
        <taxon>Pseudomonadota</taxon>
        <taxon>Betaproteobacteria</taxon>
        <taxon>Burkholderiales</taxon>
        <taxon>Burkholderiaceae</taxon>
        <taxon>Ralstonia</taxon>
    </lineage>
</organism>
<dbReference type="Gene3D" id="3.30.420.10">
    <property type="entry name" value="Ribonuclease H-like superfamily/Ribonuclease H"/>
    <property type="match status" value="1"/>
</dbReference>
<dbReference type="SUPFAM" id="SSF53098">
    <property type="entry name" value="Ribonuclease H-like"/>
    <property type="match status" value="1"/>
</dbReference>
<accession>B2UJB4</accession>
<dbReference type="eggNOG" id="COG2801">
    <property type="taxonomic scope" value="Bacteria"/>
</dbReference>
<dbReference type="STRING" id="402626.Rpic_4577"/>
<protein>
    <submittedName>
        <fullName evidence="3">Integrase catalytic region</fullName>
    </submittedName>
</protein>
<reference evidence="3" key="1">
    <citation type="submission" date="2008-05" db="EMBL/GenBank/DDBJ databases">
        <title>Complete sequence of chromosome2 of Ralstonia pickettii 12J.</title>
        <authorList>
            <consortium name="US DOE Joint Genome Institute"/>
            <person name="Lucas S."/>
            <person name="Copeland A."/>
            <person name="Lapidus A."/>
            <person name="Glavina del Rio T."/>
            <person name="Dalin E."/>
            <person name="Tice H."/>
            <person name="Bruce D."/>
            <person name="Goodwin L."/>
            <person name="Pitluck S."/>
            <person name="Meincke L."/>
            <person name="Brettin T."/>
            <person name="Detter J.C."/>
            <person name="Han C."/>
            <person name="Kuske C.R."/>
            <person name="Schmutz J."/>
            <person name="Larimer F."/>
            <person name="Land M."/>
            <person name="Hauser L."/>
            <person name="Kyrpides N."/>
            <person name="Mikhailova N."/>
            <person name="Marsh T."/>
            <person name="Richardson P."/>
        </authorList>
    </citation>
    <scope>NUCLEOTIDE SEQUENCE</scope>
    <source>
        <strain evidence="3">12J</strain>
    </source>
</reference>
<feature type="region of interest" description="Disordered" evidence="1">
    <location>
        <begin position="863"/>
        <end position="900"/>
    </location>
</feature>
<dbReference type="GO" id="GO:0015074">
    <property type="term" value="P:DNA integration"/>
    <property type="evidence" value="ECO:0007669"/>
    <property type="project" value="InterPro"/>
</dbReference>
<evidence type="ECO:0000259" key="2">
    <source>
        <dbReference type="PROSITE" id="PS50994"/>
    </source>
</evidence>
<dbReference type="Pfam" id="PF08722">
    <property type="entry name" value="Tn7_TnsA-like_N"/>
    <property type="match status" value="1"/>
</dbReference>
<dbReference type="InterPro" id="IPR001584">
    <property type="entry name" value="Integrase_cat-core"/>
</dbReference>
<dbReference type="KEGG" id="rpi:Rpic_4577"/>
<proteinExistence type="predicted"/>
<dbReference type="HOGENOM" id="CLU_011734_0_0_4"/>
<sequence>MLDKAQLTELFDRFSTPPAGRKLILDARVQAPVRDVKSRGGNVITLLASRKMGGDVEIATESRHIEFAAAVGLEYDNNVLEFYTQPCQLKLELIDEATGKTHSSTHVPDFLSIRNDGFMLEEWKSDVKLERLAERFPYRYVRSSDGLWRSPQIESQLAELGIRYRIFSDSAMPRRRVENLLYLAHYFGPAAEPCPEEALAQLQLALREHGHLTFSELLAPPYDFSADLLNKAIADNLVATDLDSETLTEKRLFNLYRDDVLRDFMVANVKSSGTSPLTPFALDIADGTKFLFEGQELTIVVVGEGSVVCNRPDGSSITLTREWLLSAHERNHITGIESARTQNRGLGSYSKEQLTTALQRQALLESPARSSGVSERSLRRWSARQNVANANGADKVLALVPHCKQRGNRKRRLSDLQLAVMERVIDEHWRTSEAINYKTCYRFLVVASEKEGVKSPSYPTLIQHIQALETNRDVRVRHGKRLAYLQDTFVDVLYYDTPVHGSRPFQYVHIDHTQLDIEVVSSRTGDALGRPWLTVAIDAWSRRILAFYLTFDPPSYISVMMAIRDMVRRFSRLPEFIVVDNGTDFLSDAFKTFLRAMGTHLRFRPAGRPRHGAVLERLFGRLNTEYIHNLAGNTKATKNVRAVSGSHLPKKLAQWTLEALYRGVEYWATEYYDNEPHQALNESPRDAFQRGLRESGLRPQRQVVFNRDFLIATCPPVDRKGTRMVNQQRGVKVDDRFYWSGVFTSPKVAGANIPVRYDPWDASSVYVLVRDHWHHAACRNLYDLGQLTEAEQKAFSEEFRSRTGTRPTDKGAAQRLREFMRIFTPEGAMAVQFERQAENKALYNSLQMSSVTPVIAPHRFDFEDTASSTTSSRRDQKTTTAPTPPQRPAVLGDSTEFEDF</sequence>
<feature type="domain" description="Integrase catalytic" evidence="2">
    <location>
        <begin position="500"/>
        <end position="692"/>
    </location>
</feature>
<dbReference type="InterPro" id="IPR015378">
    <property type="entry name" value="Transposase-like_Mu_C"/>
</dbReference>
<dbReference type="InterPro" id="IPR036397">
    <property type="entry name" value="RNaseH_sf"/>
</dbReference>
<dbReference type="EMBL" id="CP001069">
    <property type="protein sequence ID" value="ACD29665.1"/>
    <property type="molecule type" value="Genomic_DNA"/>
</dbReference>
<dbReference type="GO" id="GO:0003676">
    <property type="term" value="F:nucleic acid binding"/>
    <property type="evidence" value="ECO:0007669"/>
    <property type="project" value="InterPro"/>
</dbReference>